<sequence>MSYAVKQICPLTFQEWSGRAVSTCSNEENYHCVEDEYSRIVEVCTVPIWIEKGYCPVYNTVAKKMDSAVCSGKHCPYKVFLSNDVYKYTGCQQFALRTRTTTSSSVHANTPFPDTSETFTIAVAVSLVLFVILLVVLGIILWRKKRLFVFPACLFSGTNLRKETCEKDIGKEQEKITPKELDADNKLISQCQRHLEKGGQTLAMFGKLGSGKRTLAAQVAIRIAKTNPALKIKIVTERDTITEDLESGQSTILIIHDPLKTWYTDRALKTLKNSNKNQEQLAFKVMVVVMLHGGEIAKRELLADDIPYHEVFADLKEKMDVKVSIMGCIDQLLEIFLEETENGLSYRILHEVITRRTLGTVDHLIQSFEQALGTVAYIKDVRNPAMVQIIGVCSPDDLHLLTLRMGTLEIRRD</sequence>
<evidence type="ECO:0000313" key="2">
    <source>
        <dbReference type="EnsemblMetazoa" id="G4019.1:cds"/>
    </source>
</evidence>
<feature type="transmembrane region" description="Helical" evidence="1">
    <location>
        <begin position="119"/>
        <end position="142"/>
    </location>
</feature>
<organism evidence="2 3">
    <name type="scientific">Magallana gigas</name>
    <name type="common">Pacific oyster</name>
    <name type="synonym">Crassostrea gigas</name>
    <dbReference type="NCBI Taxonomy" id="29159"/>
    <lineage>
        <taxon>Eukaryota</taxon>
        <taxon>Metazoa</taxon>
        <taxon>Spiralia</taxon>
        <taxon>Lophotrochozoa</taxon>
        <taxon>Mollusca</taxon>
        <taxon>Bivalvia</taxon>
        <taxon>Autobranchia</taxon>
        <taxon>Pteriomorphia</taxon>
        <taxon>Ostreida</taxon>
        <taxon>Ostreoidea</taxon>
        <taxon>Ostreidae</taxon>
        <taxon>Magallana</taxon>
    </lineage>
</organism>
<dbReference type="Proteomes" id="UP000005408">
    <property type="component" value="Unassembled WGS sequence"/>
</dbReference>
<dbReference type="EnsemblMetazoa" id="G4019.1">
    <property type="protein sequence ID" value="G4019.1:cds"/>
    <property type="gene ID" value="G4019"/>
</dbReference>
<dbReference type="AlphaFoldDB" id="A0A8W8N1X2"/>
<proteinExistence type="predicted"/>
<accession>A0A8W8N1X2</accession>
<evidence type="ECO:0000313" key="3">
    <source>
        <dbReference type="Proteomes" id="UP000005408"/>
    </source>
</evidence>
<name>A0A8W8N1X2_MAGGI</name>
<reference evidence="2" key="1">
    <citation type="submission" date="2022-08" db="UniProtKB">
        <authorList>
            <consortium name="EnsemblMetazoa"/>
        </authorList>
    </citation>
    <scope>IDENTIFICATION</scope>
    <source>
        <strain evidence="2">05x7-T-G4-1.051#20</strain>
    </source>
</reference>
<evidence type="ECO:0000256" key="1">
    <source>
        <dbReference type="SAM" id="Phobius"/>
    </source>
</evidence>
<protein>
    <submittedName>
        <fullName evidence="2">Uncharacterized protein</fullName>
    </submittedName>
</protein>
<keyword evidence="3" id="KW-1185">Reference proteome</keyword>
<keyword evidence="1" id="KW-0812">Transmembrane</keyword>
<keyword evidence="1" id="KW-1133">Transmembrane helix</keyword>
<keyword evidence="1" id="KW-0472">Membrane</keyword>